<feature type="transmembrane region" description="Helical" evidence="6">
    <location>
        <begin position="116"/>
        <end position="138"/>
    </location>
</feature>
<feature type="transmembrane region" description="Helical" evidence="6">
    <location>
        <begin position="150"/>
        <end position="172"/>
    </location>
</feature>
<dbReference type="Proteomes" id="UP000782901">
    <property type="component" value="Unassembled WGS sequence"/>
</dbReference>
<feature type="transmembrane region" description="Helical" evidence="6">
    <location>
        <begin position="427"/>
        <end position="448"/>
    </location>
</feature>
<evidence type="ECO:0000313" key="7">
    <source>
        <dbReference type="EMBL" id="MBS5409563.1"/>
    </source>
</evidence>
<dbReference type="AlphaFoldDB" id="A0A943DTS9"/>
<feature type="transmembrane region" description="Helical" evidence="6">
    <location>
        <begin position="7"/>
        <end position="29"/>
    </location>
</feature>
<keyword evidence="4 6" id="KW-1133">Transmembrane helix</keyword>
<name>A0A943DTS9_BACT4</name>
<dbReference type="InterPro" id="IPR050833">
    <property type="entry name" value="Poly_Biosynth_Transport"/>
</dbReference>
<evidence type="ECO:0000256" key="5">
    <source>
        <dbReference type="ARBA" id="ARBA00023136"/>
    </source>
</evidence>
<dbReference type="GO" id="GO:0005886">
    <property type="term" value="C:plasma membrane"/>
    <property type="evidence" value="ECO:0007669"/>
    <property type="project" value="UniProtKB-SubCell"/>
</dbReference>
<feature type="transmembrane region" description="Helical" evidence="6">
    <location>
        <begin position="369"/>
        <end position="388"/>
    </location>
</feature>
<evidence type="ECO:0008006" key="9">
    <source>
        <dbReference type="Google" id="ProtNLM"/>
    </source>
</evidence>
<evidence type="ECO:0000256" key="6">
    <source>
        <dbReference type="SAM" id="Phobius"/>
    </source>
</evidence>
<evidence type="ECO:0000256" key="4">
    <source>
        <dbReference type="ARBA" id="ARBA00022989"/>
    </source>
</evidence>
<organism evidence="7 8">
    <name type="scientific">Bacteroides thetaiotaomicron</name>
    <dbReference type="NCBI Taxonomy" id="818"/>
    <lineage>
        <taxon>Bacteria</taxon>
        <taxon>Pseudomonadati</taxon>
        <taxon>Bacteroidota</taxon>
        <taxon>Bacteroidia</taxon>
        <taxon>Bacteroidales</taxon>
        <taxon>Bacteroidaceae</taxon>
        <taxon>Bacteroides</taxon>
    </lineage>
</organism>
<feature type="transmembrane region" description="Helical" evidence="6">
    <location>
        <begin position="394"/>
        <end position="415"/>
    </location>
</feature>
<sequence>MKNTIFLYGRLILTMLISLYTTRVVLNALGVVDFGIYNVVCGFVAMFSFLNTTMSNGIQRFYNYEAGKNGIESVAKIYQTAILIQLLLVLLILLVIEPLGIWYINNKMVIPVSRLFAANWVFQCSLLSLVFLVMQVPFSAAVIAHEKMDYYATVGILDAILKLGIVLILPYLGGDSLIIYGLLIFSVSVVNLLLYSVYALKNFKELKLARIFHKNLFCNIFKFTGWNLVEMFAWTTQSQGVNMVMNLFCGPVVNAAQGVASQISSALNSFCSNLSVAFRPQLVHSYAEGNYSRTTNMMFTMSKAMFLMMTMMVIPLSLEMNFVLNIWLGDFIPEYTLQFAILVIFSMIPRNMTMALSQVVHASGKMKNYQFGSAVVIILALPLSYLLLKLGYSPVFIYVCNIVIFVLLWMVDLYLLRKVFEFSVNKYFKSVAIPCVLTLAISAVFPYVVHVSMVEGFLRLATVLVVSFVAVVLTGYMLLLGKSEKQIVVEIINKKRKK</sequence>
<feature type="transmembrane region" description="Helical" evidence="6">
    <location>
        <begin position="460"/>
        <end position="479"/>
    </location>
</feature>
<evidence type="ECO:0000256" key="1">
    <source>
        <dbReference type="ARBA" id="ARBA00004651"/>
    </source>
</evidence>
<comment type="subcellular location">
    <subcellularLocation>
        <location evidence="1">Cell membrane</location>
        <topology evidence="1">Multi-pass membrane protein</topology>
    </subcellularLocation>
</comment>
<dbReference type="EMBL" id="JAGZEE010000002">
    <property type="protein sequence ID" value="MBS5409563.1"/>
    <property type="molecule type" value="Genomic_DNA"/>
</dbReference>
<evidence type="ECO:0000256" key="2">
    <source>
        <dbReference type="ARBA" id="ARBA00022475"/>
    </source>
</evidence>
<gene>
    <name evidence="7" type="ORF">KHY35_02415</name>
</gene>
<feature type="transmembrane region" description="Helical" evidence="6">
    <location>
        <begin position="335"/>
        <end position="357"/>
    </location>
</feature>
<dbReference type="RefSeq" id="WP_195584423.1">
    <property type="nucleotide sequence ID" value="NZ_JADNMN010000087.1"/>
</dbReference>
<comment type="caution">
    <text evidence="7">The sequence shown here is derived from an EMBL/GenBank/DDBJ whole genome shotgun (WGS) entry which is preliminary data.</text>
</comment>
<dbReference type="PANTHER" id="PTHR30250:SF26">
    <property type="entry name" value="PSMA PROTEIN"/>
    <property type="match status" value="1"/>
</dbReference>
<dbReference type="PANTHER" id="PTHR30250">
    <property type="entry name" value="PST FAMILY PREDICTED COLANIC ACID TRANSPORTER"/>
    <property type="match status" value="1"/>
</dbReference>
<feature type="transmembrane region" description="Helical" evidence="6">
    <location>
        <begin position="75"/>
        <end position="96"/>
    </location>
</feature>
<reference evidence="7" key="1">
    <citation type="submission" date="2021-02" db="EMBL/GenBank/DDBJ databases">
        <title>Infant gut strain persistence is associated with maternal origin, phylogeny, and functional potential including surface adhesion and iron acquisition.</title>
        <authorList>
            <person name="Lou Y.C."/>
        </authorList>
    </citation>
    <scope>NUCLEOTIDE SEQUENCE</scope>
    <source>
        <strain evidence="7">L3_082_243G1_dasL3_082_243G1_maxbin2.maxbin.015s ta_sub</strain>
    </source>
</reference>
<proteinExistence type="predicted"/>
<protein>
    <recommendedName>
        <fullName evidence="9">Polysaccharide biosynthesis protein</fullName>
    </recommendedName>
</protein>
<keyword evidence="5 6" id="KW-0472">Membrane</keyword>
<keyword evidence="3 6" id="KW-0812">Transmembrane</keyword>
<keyword evidence="2" id="KW-1003">Cell membrane</keyword>
<feature type="transmembrane region" description="Helical" evidence="6">
    <location>
        <begin position="178"/>
        <end position="200"/>
    </location>
</feature>
<evidence type="ECO:0000256" key="3">
    <source>
        <dbReference type="ARBA" id="ARBA00022692"/>
    </source>
</evidence>
<feature type="transmembrane region" description="Helical" evidence="6">
    <location>
        <begin position="35"/>
        <end position="54"/>
    </location>
</feature>
<evidence type="ECO:0000313" key="8">
    <source>
        <dbReference type="Proteomes" id="UP000782901"/>
    </source>
</evidence>
<accession>A0A943DTS9</accession>